<feature type="transmembrane region" description="Helical" evidence="6">
    <location>
        <begin position="164"/>
        <end position="184"/>
    </location>
</feature>
<organism evidence="7 8">
    <name type="scientific">Protea cynaroides</name>
    <dbReference type="NCBI Taxonomy" id="273540"/>
    <lineage>
        <taxon>Eukaryota</taxon>
        <taxon>Viridiplantae</taxon>
        <taxon>Streptophyta</taxon>
        <taxon>Embryophyta</taxon>
        <taxon>Tracheophyta</taxon>
        <taxon>Spermatophyta</taxon>
        <taxon>Magnoliopsida</taxon>
        <taxon>Proteales</taxon>
        <taxon>Proteaceae</taxon>
        <taxon>Protea</taxon>
    </lineage>
</organism>
<evidence type="ECO:0000256" key="6">
    <source>
        <dbReference type="SAM" id="Phobius"/>
    </source>
</evidence>
<evidence type="ECO:0000256" key="4">
    <source>
        <dbReference type="ARBA" id="ARBA00022989"/>
    </source>
</evidence>
<proteinExistence type="inferred from homology"/>
<keyword evidence="4 6" id="KW-1133">Transmembrane helix</keyword>
<evidence type="ECO:0000256" key="5">
    <source>
        <dbReference type="ARBA" id="ARBA00023136"/>
    </source>
</evidence>
<comment type="caution">
    <text evidence="7">The sequence shown here is derived from an EMBL/GenBank/DDBJ whole genome shotgun (WGS) entry which is preliminary data.</text>
</comment>
<dbReference type="GO" id="GO:0016020">
    <property type="term" value="C:membrane"/>
    <property type="evidence" value="ECO:0007669"/>
    <property type="project" value="UniProtKB-SubCell"/>
</dbReference>
<comment type="subcellular location">
    <subcellularLocation>
        <location evidence="1">Membrane</location>
        <topology evidence="1">Multi-pass membrane protein</topology>
    </subcellularLocation>
</comment>
<dbReference type="InterPro" id="IPR006904">
    <property type="entry name" value="DUF716"/>
</dbReference>
<comment type="similarity">
    <text evidence="2">Belongs to the TMEM45 family.</text>
</comment>
<feature type="transmembrane region" description="Helical" evidence="6">
    <location>
        <begin position="134"/>
        <end position="152"/>
    </location>
</feature>
<feature type="transmembrane region" description="Helical" evidence="6">
    <location>
        <begin position="67"/>
        <end position="88"/>
    </location>
</feature>
<sequence>MGLYAYCFGGGSLFIIGAWEALVSAYTHLNPSTSSLSSPDRGISNMTTMKTASATGRKTKKSSLSSVSLIAVAVLSFLFILNSLVSLIDAIHTKDGVGFVLQLEIAAIASLFLLYSAAGFCVNFTDSISLPSSLISLIALFSFGQEFLFFYLQKKDPSGIENRYFNLVLLPIGVCFLSTLLELAHPKSIFPSLARGLALILQGTWFIQMGYSFFTVLIVHGCTLLERSRANFTVKCKGDPEYHRGGAIATLQFNCHLAFLVVLVVGVYSFLIAKYGIPDDYMTYKPLSAELQKMDDHSRFVLDDGDGDEEINEEQNAENQKTLVIVSETGVNGFGPH</sequence>
<feature type="transmembrane region" description="Helical" evidence="6">
    <location>
        <begin position="196"/>
        <end position="219"/>
    </location>
</feature>
<evidence type="ECO:0000256" key="1">
    <source>
        <dbReference type="ARBA" id="ARBA00004141"/>
    </source>
</evidence>
<evidence type="ECO:0000313" key="7">
    <source>
        <dbReference type="EMBL" id="KAJ4961026.1"/>
    </source>
</evidence>
<gene>
    <name evidence="7" type="ORF">NE237_020936</name>
</gene>
<dbReference type="Proteomes" id="UP001141806">
    <property type="component" value="Unassembled WGS sequence"/>
</dbReference>
<dbReference type="AlphaFoldDB" id="A0A9Q0H6X0"/>
<keyword evidence="3 6" id="KW-0812">Transmembrane</keyword>
<evidence type="ECO:0000256" key="2">
    <source>
        <dbReference type="ARBA" id="ARBA00006948"/>
    </source>
</evidence>
<evidence type="ECO:0000256" key="3">
    <source>
        <dbReference type="ARBA" id="ARBA00022692"/>
    </source>
</evidence>
<name>A0A9Q0H6X0_9MAGN</name>
<evidence type="ECO:0000313" key="8">
    <source>
        <dbReference type="Proteomes" id="UP001141806"/>
    </source>
</evidence>
<dbReference type="OrthoDB" id="551896at2759"/>
<reference evidence="7" key="1">
    <citation type="journal article" date="2023" name="Plant J.">
        <title>The genome of the king protea, Protea cynaroides.</title>
        <authorList>
            <person name="Chang J."/>
            <person name="Duong T.A."/>
            <person name="Schoeman C."/>
            <person name="Ma X."/>
            <person name="Roodt D."/>
            <person name="Barker N."/>
            <person name="Li Z."/>
            <person name="Van de Peer Y."/>
            <person name="Mizrachi E."/>
        </authorList>
    </citation>
    <scope>NUCLEOTIDE SEQUENCE</scope>
    <source>
        <tissue evidence="7">Young leaves</tissue>
    </source>
</reference>
<keyword evidence="5 6" id="KW-0472">Membrane</keyword>
<dbReference type="PANTHER" id="PTHR46285:SF7">
    <property type="entry name" value="OS06G0238900 PROTEIN"/>
    <property type="match status" value="1"/>
</dbReference>
<dbReference type="EMBL" id="JAMYWD010000009">
    <property type="protein sequence ID" value="KAJ4961026.1"/>
    <property type="molecule type" value="Genomic_DNA"/>
</dbReference>
<dbReference type="PANTHER" id="PTHR46285">
    <property type="entry name" value="PROTEINASE INHIBITOR I4, SERPIN (DUF716)-RELATED"/>
    <property type="match status" value="1"/>
</dbReference>
<keyword evidence="8" id="KW-1185">Reference proteome</keyword>
<feature type="transmembrane region" description="Helical" evidence="6">
    <location>
        <begin position="257"/>
        <end position="277"/>
    </location>
</feature>
<feature type="transmembrane region" description="Helical" evidence="6">
    <location>
        <begin position="100"/>
        <end position="122"/>
    </location>
</feature>
<dbReference type="Pfam" id="PF04819">
    <property type="entry name" value="DUF716"/>
    <property type="match status" value="1"/>
</dbReference>
<accession>A0A9Q0H6X0</accession>
<protein>
    <submittedName>
        <fullName evidence="7">Uncharacterized protein</fullName>
    </submittedName>
</protein>